<accession>A0AAN9QLQ9</accession>
<dbReference type="InterPro" id="IPR055301">
    <property type="entry name" value="Lea14-like_2"/>
</dbReference>
<evidence type="ECO:0000313" key="3">
    <source>
        <dbReference type="EMBL" id="KAK7340097.1"/>
    </source>
</evidence>
<keyword evidence="1" id="KW-0472">Membrane</keyword>
<evidence type="ECO:0000313" key="4">
    <source>
        <dbReference type="Proteomes" id="UP001367508"/>
    </source>
</evidence>
<dbReference type="Gene3D" id="2.60.40.1820">
    <property type="match status" value="1"/>
</dbReference>
<comment type="caution">
    <text evidence="3">The sequence shown here is derived from an EMBL/GenBank/DDBJ whole genome shotgun (WGS) entry which is preliminary data.</text>
</comment>
<reference evidence="3 4" key="1">
    <citation type="submission" date="2024-01" db="EMBL/GenBank/DDBJ databases">
        <title>The genomes of 5 underutilized Papilionoideae crops provide insights into root nodulation and disease resistanc.</title>
        <authorList>
            <person name="Jiang F."/>
        </authorList>
    </citation>
    <scope>NUCLEOTIDE SEQUENCE [LARGE SCALE GENOMIC DNA]</scope>
    <source>
        <strain evidence="3">LVBAO_FW01</strain>
        <tissue evidence="3">Leaves</tissue>
    </source>
</reference>
<dbReference type="PANTHER" id="PTHR31852">
    <property type="entry name" value="LATE EMBRYOGENESIS ABUNDANT (LEA) HYDROXYPROLINE-RICH GLYCOPROTEIN FAMILY"/>
    <property type="match status" value="1"/>
</dbReference>
<feature type="domain" description="Late embryogenesis abundant protein LEA-2 subgroup" evidence="2">
    <location>
        <begin position="75"/>
        <end position="168"/>
    </location>
</feature>
<sequence>MIEKYGHRKKSNMCLVVTCIAVIAILAVATILVSTMLKPRQPITKVEGIRLDDMNMNMNMFKMRMDINVTLKVDMSVENTNKFGFVYNDSLAQLNYGGELIGEAPIPNGEILSEETKGMNLTLTIMADRMFSNSQAFKDVTTGSLPLNTIVKLSGQVIILGLINFHVGSTLSCDFNLNVSNRTIDHKECHHDTKI</sequence>
<proteinExistence type="predicted"/>
<keyword evidence="1" id="KW-0812">Transmembrane</keyword>
<gene>
    <name evidence="3" type="ORF">VNO77_20791</name>
</gene>
<evidence type="ECO:0000259" key="2">
    <source>
        <dbReference type="Pfam" id="PF03168"/>
    </source>
</evidence>
<protein>
    <recommendedName>
        <fullName evidence="2">Late embryogenesis abundant protein LEA-2 subgroup domain-containing protein</fullName>
    </recommendedName>
</protein>
<organism evidence="3 4">
    <name type="scientific">Canavalia gladiata</name>
    <name type="common">Sword bean</name>
    <name type="synonym">Dolichos gladiatus</name>
    <dbReference type="NCBI Taxonomy" id="3824"/>
    <lineage>
        <taxon>Eukaryota</taxon>
        <taxon>Viridiplantae</taxon>
        <taxon>Streptophyta</taxon>
        <taxon>Embryophyta</taxon>
        <taxon>Tracheophyta</taxon>
        <taxon>Spermatophyta</taxon>
        <taxon>Magnoliopsida</taxon>
        <taxon>eudicotyledons</taxon>
        <taxon>Gunneridae</taxon>
        <taxon>Pentapetalae</taxon>
        <taxon>rosids</taxon>
        <taxon>fabids</taxon>
        <taxon>Fabales</taxon>
        <taxon>Fabaceae</taxon>
        <taxon>Papilionoideae</taxon>
        <taxon>50 kb inversion clade</taxon>
        <taxon>NPAAA clade</taxon>
        <taxon>indigoferoid/millettioid clade</taxon>
        <taxon>Phaseoleae</taxon>
        <taxon>Canavalia</taxon>
    </lineage>
</organism>
<dbReference type="AlphaFoldDB" id="A0AAN9QLQ9"/>
<dbReference type="SUPFAM" id="SSF117070">
    <property type="entry name" value="LEA14-like"/>
    <property type="match status" value="1"/>
</dbReference>
<keyword evidence="4" id="KW-1185">Reference proteome</keyword>
<feature type="transmembrane region" description="Helical" evidence="1">
    <location>
        <begin position="12"/>
        <end position="37"/>
    </location>
</feature>
<dbReference type="InterPro" id="IPR004864">
    <property type="entry name" value="LEA_2"/>
</dbReference>
<dbReference type="EMBL" id="JAYMYQ010000004">
    <property type="protein sequence ID" value="KAK7340097.1"/>
    <property type="molecule type" value="Genomic_DNA"/>
</dbReference>
<keyword evidence="1" id="KW-1133">Transmembrane helix</keyword>
<dbReference type="Proteomes" id="UP001367508">
    <property type="component" value="Unassembled WGS sequence"/>
</dbReference>
<dbReference type="Pfam" id="PF03168">
    <property type="entry name" value="LEA_2"/>
    <property type="match status" value="1"/>
</dbReference>
<name>A0AAN9QLQ9_CANGL</name>
<evidence type="ECO:0000256" key="1">
    <source>
        <dbReference type="SAM" id="Phobius"/>
    </source>
</evidence>